<dbReference type="FunFam" id="3.40.30.10:FF:000007">
    <property type="entry name" value="Thioredoxin-dependent thiol peroxidase"/>
    <property type="match status" value="1"/>
</dbReference>
<evidence type="ECO:0000256" key="4">
    <source>
        <dbReference type="ARBA" id="ARBA00022559"/>
    </source>
</evidence>
<dbReference type="InterPro" id="IPR050924">
    <property type="entry name" value="Peroxiredoxin_BCP/PrxQ"/>
</dbReference>
<dbReference type="InterPro" id="IPR013766">
    <property type="entry name" value="Thioredoxin_domain"/>
</dbReference>
<keyword evidence="8" id="KW-0676">Redox-active center</keyword>
<dbReference type="InterPro" id="IPR000866">
    <property type="entry name" value="AhpC/TSA"/>
</dbReference>
<dbReference type="PANTHER" id="PTHR42801">
    <property type="entry name" value="THIOREDOXIN-DEPENDENT PEROXIDE REDUCTASE"/>
    <property type="match status" value="1"/>
</dbReference>
<reference evidence="15" key="1">
    <citation type="submission" date="2018-08" db="EMBL/GenBank/DDBJ databases">
        <authorList>
            <person name="Jin W."/>
            <person name="Wang H."/>
            <person name="Yang Y."/>
            <person name="Li M."/>
            <person name="Liu J."/>
        </authorList>
    </citation>
    <scope>NUCLEOTIDE SEQUENCE</scope>
    <source>
        <strain evidence="15">AESS21</strain>
    </source>
</reference>
<dbReference type="PROSITE" id="PS51352">
    <property type="entry name" value="THIOREDOXIN_2"/>
    <property type="match status" value="1"/>
</dbReference>
<evidence type="ECO:0000313" key="15">
    <source>
        <dbReference type="EMBL" id="MBS8259639.1"/>
    </source>
</evidence>
<dbReference type="Pfam" id="PF00578">
    <property type="entry name" value="AhpC-TSA"/>
    <property type="match status" value="1"/>
</dbReference>
<keyword evidence="5" id="KW-0049">Antioxidant</keyword>
<evidence type="ECO:0000256" key="11">
    <source>
        <dbReference type="ARBA" id="ARBA00042639"/>
    </source>
</evidence>
<evidence type="ECO:0000256" key="10">
    <source>
        <dbReference type="ARBA" id="ARBA00038489"/>
    </source>
</evidence>
<evidence type="ECO:0000256" key="9">
    <source>
        <dbReference type="ARBA" id="ARBA00032824"/>
    </source>
</evidence>
<dbReference type="PANTHER" id="PTHR42801:SF4">
    <property type="entry name" value="AHPC_TSA FAMILY PROTEIN"/>
    <property type="match status" value="1"/>
</dbReference>
<reference evidence="15" key="2">
    <citation type="journal article" date="2021" name="Microorganisms">
        <title>Bacterial Dimethylsulfoniopropionate Biosynthesis in the East China Sea.</title>
        <authorList>
            <person name="Liu J."/>
            <person name="Zhang Y."/>
            <person name="Liu J."/>
            <person name="Zhong H."/>
            <person name="Williams B.T."/>
            <person name="Zheng Y."/>
            <person name="Curson A.R.J."/>
            <person name="Sun C."/>
            <person name="Sun H."/>
            <person name="Song D."/>
            <person name="Wagner Mackenzie B."/>
            <person name="Bermejo Martinez A."/>
            <person name="Todd J.D."/>
            <person name="Zhang X.H."/>
        </authorList>
    </citation>
    <scope>NUCLEOTIDE SEQUENCE</scope>
    <source>
        <strain evidence="15">AESS21</strain>
    </source>
</reference>
<dbReference type="InterPro" id="IPR024706">
    <property type="entry name" value="Peroxiredoxin_AhpC-typ"/>
</dbReference>
<evidence type="ECO:0000256" key="5">
    <source>
        <dbReference type="ARBA" id="ARBA00022862"/>
    </source>
</evidence>
<dbReference type="GO" id="GO:0008379">
    <property type="term" value="F:thioredoxin peroxidase activity"/>
    <property type="evidence" value="ECO:0007669"/>
    <property type="project" value="TreeGrafter"/>
</dbReference>
<evidence type="ECO:0000259" key="14">
    <source>
        <dbReference type="PROSITE" id="PS51352"/>
    </source>
</evidence>
<accession>A0A944CBX6</accession>
<keyword evidence="7" id="KW-1015">Disulfide bond</keyword>
<dbReference type="AlphaFoldDB" id="A0A944CBX6"/>
<comment type="caution">
    <text evidence="15">The sequence shown here is derived from an EMBL/GenBank/DDBJ whole genome shotgun (WGS) entry which is preliminary data.</text>
</comment>
<comment type="subunit">
    <text evidence="2">Monomer.</text>
</comment>
<dbReference type="CDD" id="cd03017">
    <property type="entry name" value="PRX_BCP"/>
    <property type="match status" value="1"/>
</dbReference>
<evidence type="ECO:0000256" key="8">
    <source>
        <dbReference type="ARBA" id="ARBA00023284"/>
    </source>
</evidence>
<evidence type="ECO:0000256" key="7">
    <source>
        <dbReference type="ARBA" id="ARBA00023157"/>
    </source>
</evidence>
<dbReference type="GO" id="GO:0045454">
    <property type="term" value="P:cell redox homeostasis"/>
    <property type="evidence" value="ECO:0007669"/>
    <property type="project" value="TreeGrafter"/>
</dbReference>
<feature type="active site" description="Cysteine sulfenic acid (-SOH) intermediate; for peroxidase activity" evidence="13">
    <location>
        <position position="46"/>
    </location>
</feature>
<dbReference type="GO" id="GO:0034599">
    <property type="term" value="P:cellular response to oxidative stress"/>
    <property type="evidence" value="ECO:0007669"/>
    <property type="project" value="TreeGrafter"/>
</dbReference>
<organism evidence="15 16">
    <name type="scientific">Roseibium polysiphoniae</name>
    <dbReference type="NCBI Taxonomy" id="2571221"/>
    <lineage>
        <taxon>Bacteria</taxon>
        <taxon>Pseudomonadati</taxon>
        <taxon>Pseudomonadota</taxon>
        <taxon>Alphaproteobacteria</taxon>
        <taxon>Hyphomicrobiales</taxon>
        <taxon>Stappiaceae</taxon>
        <taxon>Roseibium</taxon>
    </lineage>
</organism>
<gene>
    <name evidence="15" type="ORF">DYI23_05350</name>
</gene>
<comment type="function">
    <text evidence="1">Thiol-specific peroxidase that catalyzes the reduction of hydrogen peroxide and organic hydroperoxides to water and alcohols, respectively. Plays a role in cell protection against oxidative stress by detoxifying peroxides and as sensor of hydrogen peroxide-mediated signaling events.</text>
</comment>
<keyword evidence="6 15" id="KW-0560">Oxidoreductase</keyword>
<evidence type="ECO:0000256" key="6">
    <source>
        <dbReference type="ARBA" id="ARBA00023002"/>
    </source>
</evidence>
<keyword evidence="4 15" id="KW-0575">Peroxidase</keyword>
<dbReference type="GO" id="GO:0005737">
    <property type="term" value="C:cytoplasm"/>
    <property type="evidence" value="ECO:0007669"/>
    <property type="project" value="TreeGrafter"/>
</dbReference>
<proteinExistence type="inferred from homology"/>
<evidence type="ECO:0000256" key="3">
    <source>
        <dbReference type="ARBA" id="ARBA00013017"/>
    </source>
</evidence>
<sequence length="155" mass="16680">MSELDTGTAAPDFDLEADGGERIKLSALSGKPVVVYFYPKDDTPGCTKEAIAFTGLMPDFSAIGVTIIGISPDTAAKHDKFKAKHDLEVRLAADPEQSACNAYGVWVEKSMYGKKYMGVERSTFLIGADGKIAKIWRKVKVPGHAEAVLEAAKDL</sequence>
<evidence type="ECO:0000256" key="2">
    <source>
        <dbReference type="ARBA" id="ARBA00011245"/>
    </source>
</evidence>
<dbReference type="Proteomes" id="UP000705379">
    <property type="component" value="Unassembled WGS sequence"/>
</dbReference>
<dbReference type="RefSeq" id="WP_213215218.1">
    <property type="nucleotide sequence ID" value="NZ_QTKU01000001.1"/>
</dbReference>
<protein>
    <recommendedName>
        <fullName evidence="3">thioredoxin-dependent peroxiredoxin</fullName>
        <ecNumber evidence="3">1.11.1.24</ecNumber>
    </recommendedName>
    <alternativeName>
        <fullName evidence="9">Thioredoxin peroxidase</fullName>
    </alternativeName>
    <alternativeName>
        <fullName evidence="11">Thioredoxin-dependent peroxiredoxin Bcp</fullName>
    </alternativeName>
</protein>
<dbReference type="SUPFAM" id="SSF52833">
    <property type="entry name" value="Thioredoxin-like"/>
    <property type="match status" value="1"/>
</dbReference>
<comment type="catalytic activity">
    <reaction evidence="12">
        <text>a hydroperoxide + [thioredoxin]-dithiol = an alcohol + [thioredoxin]-disulfide + H2O</text>
        <dbReference type="Rhea" id="RHEA:62620"/>
        <dbReference type="Rhea" id="RHEA-COMP:10698"/>
        <dbReference type="Rhea" id="RHEA-COMP:10700"/>
        <dbReference type="ChEBI" id="CHEBI:15377"/>
        <dbReference type="ChEBI" id="CHEBI:29950"/>
        <dbReference type="ChEBI" id="CHEBI:30879"/>
        <dbReference type="ChEBI" id="CHEBI:35924"/>
        <dbReference type="ChEBI" id="CHEBI:50058"/>
        <dbReference type="EC" id="1.11.1.24"/>
    </reaction>
</comment>
<dbReference type="InterPro" id="IPR036249">
    <property type="entry name" value="Thioredoxin-like_sf"/>
</dbReference>
<comment type="similarity">
    <text evidence="10">Belongs to the peroxiredoxin family. BCP/PrxQ subfamily.</text>
</comment>
<dbReference type="PIRSF" id="PIRSF000239">
    <property type="entry name" value="AHPC"/>
    <property type="match status" value="1"/>
</dbReference>
<evidence type="ECO:0000256" key="13">
    <source>
        <dbReference type="PIRSR" id="PIRSR000239-1"/>
    </source>
</evidence>
<evidence type="ECO:0000256" key="1">
    <source>
        <dbReference type="ARBA" id="ARBA00003330"/>
    </source>
</evidence>
<dbReference type="EMBL" id="QTKU01000001">
    <property type="protein sequence ID" value="MBS8259639.1"/>
    <property type="molecule type" value="Genomic_DNA"/>
</dbReference>
<dbReference type="NCBIfam" id="NF006960">
    <property type="entry name" value="PRK09437.1"/>
    <property type="match status" value="1"/>
</dbReference>
<evidence type="ECO:0000256" key="12">
    <source>
        <dbReference type="ARBA" id="ARBA00049091"/>
    </source>
</evidence>
<name>A0A944CBX6_9HYPH</name>
<feature type="domain" description="Thioredoxin" evidence="14">
    <location>
        <begin position="4"/>
        <end position="155"/>
    </location>
</feature>
<dbReference type="EC" id="1.11.1.24" evidence="3"/>
<evidence type="ECO:0000313" key="16">
    <source>
        <dbReference type="Proteomes" id="UP000705379"/>
    </source>
</evidence>
<dbReference type="Gene3D" id="3.40.30.10">
    <property type="entry name" value="Glutaredoxin"/>
    <property type="match status" value="1"/>
</dbReference>